<feature type="compositionally biased region" description="Polar residues" evidence="1">
    <location>
        <begin position="83"/>
        <end position="99"/>
    </location>
</feature>
<feature type="compositionally biased region" description="Low complexity" evidence="1">
    <location>
        <begin position="177"/>
        <end position="187"/>
    </location>
</feature>
<feature type="compositionally biased region" description="Low complexity" evidence="1">
    <location>
        <begin position="117"/>
        <end position="130"/>
    </location>
</feature>
<accession>A0A182QQU5</accession>
<evidence type="ECO:0000256" key="1">
    <source>
        <dbReference type="SAM" id="MobiDB-lite"/>
    </source>
</evidence>
<reference evidence="3" key="1">
    <citation type="submission" date="2014-01" db="EMBL/GenBank/DDBJ databases">
        <title>The Genome Sequence of Anopheles farauti FAR1 (V2).</title>
        <authorList>
            <consortium name="The Broad Institute Genomics Platform"/>
            <person name="Neafsey D.E."/>
            <person name="Besansky N."/>
            <person name="Howell P."/>
            <person name="Walton C."/>
            <person name="Young S.K."/>
            <person name="Zeng Q."/>
            <person name="Gargeya S."/>
            <person name="Fitzgerald M."/>
            <person name="Haas B."/>
            <person name="Abouelleil A."/>
            <person name="Allen A.W."/>
            <person name="Alvarado L."/>
            <person name="Arachchi H.M."/>
            <person name="Berlin A.M."/>
            <person name="Chapman S.B."/>
            <person name="Gainer-Dewar J."/>
            <person name="Goldberg J."/>
            <person name="Griggs A."/>
            <person name="Gujja S."/>
            <person name="Hansen M."/>
            <person name="Howarth C."/>
            <person name="Imamovic A."/>
            <person name="Ireland A."/>
            <person name="Larimer J."/>
            <person name="McCowan C."/>
            <person name="Murphy C."/>
            <person name="Pearson M."/>
            <person name="Poon T.W."/>
            <person name="Priest M."/>
            <person name="Roberts A."/>
            <person name="Saif S."/>
            <person name="Shea T."/>
            <person name="Sisk P."/>
            <person name="Sykes S."/>
            <person name="Wortman J."/>
            <person name="Nusbaum C."/>
            <person name="Birren B."/>
        </authorList>
    </citation>
    <scope>NUCLEOTIDE SEQUENCE [LARGE SCALE GENOMIC DNA]</scope>
    <source>
        <strain evidence="3">FAR1</strain>
    </source>
</reference>
<dbReference type="Proteomes" id="UP000075886">
    <property type="component" value="Unassembled WGS sequence"/>
</dbReference>
<feature type="compositionally biased region" description="Basic and acidic residues" evidence="1">
    <location>
        <begin position="69"/>
        <end position="78"/>
    </location>
</feature>
<reference evidence="2" key="2">
    <citation type="submission" date="2020-05" db="UniProtKB">
        <authorList>
            <consortium name="EnsemblMetazoa"/>
        </authorList>
    </citation>
    <scope>IDENTIFICATION</scope>
    <source>
        <strain evidence="2">FAR1</strain>
    </source>
</reference>
<feature type="compositionally biased region" description="Pro residues" evidence="1">
    <location>
        <begin position="101"/>
        <end position="111"/>
    </location>
</feature>
<keyword evidence="3" id="KW-1185">Reference proteome</keyword>
<dbReference type="AlphaFoldDB" id="A0A182QQU5"/>
<sequence>MFLHGTFRESDELDVVDLEDAIAPPQPAPLRSAARFDALHQQPAPLHVRDCGEPERAARFIHHQQHLTGEGEERDGSLPRRTCNPNPSGAGSLANTSIQEAPPPGAAPDPPTLTTGSTLVAPSLPTTTTAPVPPPTSGGGSPPTIVAFTPVTDVWNMSGLPVPTELPLAPSPPPCCTPGSNPTAASS</sequence>
<evidence type="ECO:0000313" key="3">
    <source>
        <dbReference type="Proteomes" id="UP000075886"/>
    </source>
</evidence>
<organism evidence="2 3">
    <name type="scientific">Anopheles farauti</name>
    <dbReference type="NCBI Taxonomy" id="69004"/>
    <lineage>
        <taxon>Eukaryota</taxon>
        <taxon>Metazoa</taxon>
        <taxon>Ecdysozoa</taxon>
        <taxon>Arthropoda</taxon>
        <taxon>Hexapoda</taxon>
        <taxon>Insecta</taxon>
        <taxon>Pterygota</taxon>
        <taxon>Neoptera</taxon>
        <taxon>Endopterygota</taxon>
        <taxon>Diptera</taxon>
        <taxon>Nematocera</taxon>
        <taxon>Culicoidea</taxon>
        <taxon>Culicidae</taxon>
        <taxon>Anophelinae</taxon>
        <taxon>Anopheles</taxon>
    </lineage>
</organism>
<feature type="region of interest" description="Disordered" evidence="1">
    <location>
        <begin position="63"/>
        <end position="187"/>
    </location>
</feature>
<evidence type="ECO:0000313" key="2">
    <source>
        <dbReference type="EnsemblMetazoa" id="AFAF015052-PA"/>
    </source>
</evidence>
<dbReference type="EMBL" id="AXCN02001381">
    <property type="status" value="NOT_ANNOTATED_CDS"/>
    <property type="molecule type" value="Genomic_DNA"/>
</dbReference>
<name>A0A182QQU5_9DIPT</name>
<protein>
    <submittedName>
        <fullName evidence="2">Uncharacterized protein</fullName>
    </submittedName>
</protein>
<dbReference type="EnsemblMetazoa" id="AFAF015052-RA">
    <property type="protein sequence ID" value="AFAF015052-PA"/>
    <property type="gene ID" value="AFAF015052"/>
</dbReference>
<proteinExistence type="predicted"/>
<dbReference type="VEuPathDB" id="VectorBase:AFAF015052"/>